<evidence type="ECO:0000256" key="4">
    <source>
        <dbReference type="ARBA" id="ARBA00012081"/>
    </source>
</evidence>
<reference evidence="14" key="1">
    <citation type="submission" date="2016-11" db="EMBL/GenBank/DDBJ databases">
        <authorList>
            <person name="Guldener U."/>
        </authorList>
    </citation>
    <scope>NUCLEOTIDE SEQUENCE [LARGE SCALE GENOMIC DNA]</scope>
</reference>
<comment type="similarity">
    <text evidence="3">Belongs to the glyoxalase I family.</text>
</comment>
<dbReference type="Pfam" id="PF00903">
    <property type="entry name" value="Glyoxalase"/>
    <property type="match status" value="2"/>
</dbReference>
<protein>
    <recommendedName>
        <fullName evidence="4">lactoylglutathione lyase</fullName>
        <ecNumber evidence="4">4.4.1.5</ecNumber>
    </recommendedName>
    <alternativeName>
        <fullName evidence="9">Aldoketomutase</fullName>
    </alternativeName>
    <alternativeName>
        <fullName evidence="8">Ketone-aldehyde mutase</fullName>
    </alternativeName>
    <alternativeName>
        <fullName evidence="10">Methylglyoxalase</fullName>
    </alternativeName>
    <alternativeName>
        <fullName evidence="11">S-D-lactoylglutathione methylglyoxal lyase</fullName>
    </alternativeName>
</protein>
<dbReference type="InterPro" id="IPR004361">
    <property type="entry name" value="Glyoxalase_1"/>
</dbReference>
<proteinExistence type="inferred from homology"/>
<dbReference type="EC" id="4.4.1.5" evidence="4"/>
<name>A0A1L0FI77_9ASCO</name>
<keyword evidence="5" id="KW-0479">Metal-binding</keyword>
<evidence type="ECO:0000256" key="5">
    <source>
        <dbReference type="ARBA" id="ARBA00022723"/>
    </source>
</evidence>
<evidence type="ECO:0000256" key="8">
    <source>
        <dbReference type="ARBA" id="ARBA00030291"/>
    </source>
</evidence>
<dbReference type="GO" id="GO:0046872">
    <property type="term" value="F:metal ion binding"/>
    <property type="evidence" value="ECO:0007669"/>
    <property type="project" value="UniProtKB-KW"/>
</dbReference>
<dbReference type="InterPro" id="IPR029068">
    <property type="entry name" value="Glyas_Bleomycin-R_OHBP_Dase"/>
</dbReference>
<comment type="cofactor">
    <cofactor evidence="1">
        <name>Zn(2+)</name>
        <dbReference type="ChEBI" id="CHEBI:29105"/>
    </cofactor>
</comment>
<gene>
    <name evidence="13" type="ORF">HGUI_01502</name>
</gene>
<keyword evidence="14" id="KW-1185">Reference proteome</keyword>
<feature type="domain" description="VOC" evidence="12">
    <location>
        <begin position="38"/>
        <end position="178"/>
    </location>
</feature>
<evidence type="ECO:0000256" key="2">
    <source>
        <dbReference type="ARBA" id="ARBA00005008"/>
    </source>
</evidence>
<dbReference type="SUPFAM" id="SSF54593">
    <property type="entry name" value="Glyoxalase/Bleomycin resistance protein/Dihydroxybiphenyl dioxygenase"/>
    <property type="match status" value="2"/>
</dbReference>
<evidence type="ECO:0000256" key="10">
    <source>
        <dbReference type="ARBA" id="ARBA00032460"/>
    </source>
</evidence>
<keyword evidence="6" id="KW-0862">Zinc</keyword>
<evidence type="ECO:0000256" key="3">
    <source>
        <dbReference type="ARBA" id="ARBA00010363"/>
    </source>
</evidence>
<dbReference type="NCBIfam" id="TIGR00068">
    <property type="entry name" value="glyox_I"/>
    <property type="match status" value="2"/>
</dbReference>
<dbReference type="InterPro" id="IPR004360">
    <property type="entry name" value="Glyas_Fos-R_dOase_dom"/>
</dbReference>
<dbReference type="GO" id="GO:0006749">
    <property type="term" value="P:glutathione metabolic process"/>
    <property type="evidence" value="ECO:0007669"/>
    <property type="project" value="EnsemblFungi"/>
</dbReference>
<dbReference type="Gene3D" id="3.10.180.10">
    <property type="entry name" value="2,3-Dihydroxybiphenyl 1,2-Dioxygenase, domain 1"/>
    <property type="match status" value="2"/>
</dbReference>
<evidence type="ECO:0000256" key="6">
    <source>
        <dbReference type="ARBA" id="ARBA00022833"/>
    </source>
</evidence>
<feature type="domain" description="VOC" evidence="12">
    <location>
        <begin position="199"/>
        <end position="340"/>
    </location>
</feature>
<dbReference type="Proteomes" id="UP000183365">
    <property type="component" value="Unassembled WGS sequence"/>
</dbReference>
<dbReference type="UniPathway" id="UPA00619">
    <property type="reaction ID" value="UER00675"/>
</dbReference>
<evidence type="ECO:0000313" key="13">
    <source>
        <dbReference type="EMBL" id="SGZ39302.1"/>
    </source>
</evidence>
<accession>A0A1L0FI77</accession>
<organism evidence="13 14">
    <name type="scientific">Hanseniaspora guilliermondii</name>
    <dbReference type="NCBI Taxonomy" id="56406"/>
    <lineage>
        <taxon>Eukaryota</taxon>
        <taxon>Fungi</taxon>
        <taxon>Dikarya</taxon>
        <taxon>Ascomycota</taxon>
        <taxon>Saccharomycotina</taxon>
        <taxon>Saccharomycetes</taxon>
        <taxon>Saccharomycodales</taxon>
        <taxon>Saccharomycodaceae</taxon>
        <taxon>Hanseniaspora</taxon>
    </lineage>
</organism>
<dbReference type="GO" id="GO:0019243">
    <property type="term" value="P:methylglyoxal catabolic process to D-lactate via S-lactoyl-glutathione"/>
    <property type="evidence" value="ECO:0007669"/>
    <property type="project" value="EnsemblFungi"/>
</dbReference>
<dbReference type="EMBL" id="FQNF01000021">
    <property type="protein sequence ID" value="SGZ39302.1"/>
    <property type="molecule type" value="Genomic_DNA"/>
</dbReference>
<comment type="pathway">
    <text evidence="2">Secondary metabolite metabolism; methylglyoxal degradation; (R)-lactate from methylglyoxal: step 1/2.</text>
</comment>
<evidence type="ECO:0000256" key="7">
    <source>
        <dbReference type="ARBA" id="ARBA00023239"/>
    </source>
</evidence>
<dbReference type="PANTHER" id="PTHR10374:SF30">
    <property type="entry name" value="LACTOYLGLUTATHIONE LYASE"/>
    <property type="match status" value="1"/>
</dbReference>
<evidence type="ECO:0000313" key="14">
    <source>
        <dbReference type="Proteomes" id="UP000183365"/>
    </source>
</evidence>
<dbReference type="VEuPathDB" id="FungiDB:HGUI_01502"/>
<evidence type="ECO:0000256" key="9">
    <source>
        <dbReference type="ARBA" id="ARBA00030892"/>
    </source>
</evidence>
<dbReference type="OrthoDB" id="16820at2759"/>
<dbReference type="AlphaFoldDB" id="A0A1L0FI77"/>
<keyword evidence="7 13" id="KW-0456">Lyase</keyword>
<sequence>MSCPLLKVSTVDEANALLEKNTSVYPHKVDYSGESNLYLNHTCLRIKDPKRSIEFYTNILGFKLVGVKKFPQWKFDLYFLSLNHSLKEEDIFNTNGILELTHNYGTESDPEYEINNGNDESKGRGFGHICLTVYDIEKVQEELLAKNVSFKKKLEDGNQKDICFIYDPDSYWIELVCYGNRPNHKIENEALITEDRGVFFNHTMLRVKDPFVSLKFYCNVLNMTLLEFKHHEKAKFTVYFLSYNTADDFKNPRRAREGILELTHNWGTEDDESFAYHNGNKEPQGYGHTCVTFQNAEAICKSIEKVYKDIKWQPKWGEGGMKNIAFIVDPDGYKVEIVNQKGV</sequence>
<dbReference type="PROSITE" id="PS00934">
    <property type="entry name" value="GLYOXALASE_I_1"/>
    <property type="match status" value="1"/>
</dbReference>
<dbReference type="CDD" id="cd07233">
    <property type="entry name" value="GlxI_Zn"/>
    <property type="match status" value="2"/>
</dbReference>
<evidence type="ECO:0000256" key="1">
    <source>
        <dbReference type="ARBA" id="ARBA00001947"/>
    </source>
</evidence>
<dbReference type="InterPro" id="IPR018146">
    <property type="entry name" value="Glyoxalase_1_CS"/>
</dbReference>
<dbReference type="PROSITE" id="PS51819">
    <property type="entry name" value="VOC"/>
    <property type="match status" value="2"/>
</dbReference>
<dbReference type="InterPro" id="IPR037523">
    <property type="entry name" value="VOC_core"/>
</dbReference>
<dbReference type="PANTHER" id="PTHR10374">
    <property type="entry name" value="LACTOYLGLUTATHIONE LYASE GLYOXALASE I"/>
    <property type="match status" value="1"/>
</dbReference>
<evidence type="ECO:0000256" key="11">
    <source>
        <dbReference type="ARBA" id="ARBA00033298"/>
    </source>
</evidence>
<dbReference type="GO" id="GO:0004462">
    <property type="term" value="F:lactoylglutathione lyase activity"/>
    <property type="evidence" value="ECO:0007669"/>
    <property type="project" value="UniProtKB-EC"/>
</dbReference>
<evidence type="ECO:0000259" key="12">
    <source>
        <dbReference type="PROSITE" id="PS51819"/>
    </source>
</evidence>